<dbReference type="KEGG" id="vg:19526037"/>
<proteinExistence type="predicted"/>
<accession>A0A024B0Q5</accession>
<dbReference type="EMBL" id="KJ489399">
    <property type="protein sequence ID" value="AHZ10055.1"/>
    <property type="molecule type" value="Genomic_DNA"/>
</dbReference>
<organism evidence="1 2">
    <name type="scientific">Bacillus phage Hakuna</name>
    <dbReference type="NCBI Taxonomy" id="1486659"/>
    <lineage>
        <taxon>Viruses</taxon>
        <taxon>Duplodnaviria</taxon>
        <taxon>Heunggongvirae</taxon>
        <taxon>Uroviricota</taxon>
        <taxon>Caudoviricetes</taxon>
        <taxon>Herelleviridae</taxon>
        <taxon>Bastillevirinae</taxon>
        <taxon>Wphvirus</taxon>
        <taxon>Wphvirus hakuna</taxon>
    </lineage>
</organism>
<evidence type="ECO:0000313" key="2">
    <source>
        <dbReference type="Proteomes" id="UP000026900"/>
    </source>
</evidence>
<keyword evidence="2" id="KW-1185">Reference proteome</keyword>
<sequence>MSREKIKVVDKNGLVGYYFHEELMSFGTLYQGCVVQLQKQPYVVEMLEVEYMHNIIIKVRRLGR</sequence>
<dbReference type="GeneID" id="19526037"/>
<protein>
    <submittedName>
        <fullName evidence="1">Uncharacterized protein</fullName>
    </submittedName>
</protein>
<name>A0A024B0Q5_9CAUD</name>
<reference evidence="2" key="1">
    <citation type="submission" date="2014-09" db="EMBL/GenBank/DDBJ databases">
        <authorList>
            <person name="Sauder A.B."/>
            <person name="McKenzie Q.R."/>
            <person name="Temple L.M."/>
            <person name="Alexis B.K."/>
            <person name="Al-Atrache Z."/>
            <person name="Lewis L.O."/>
            <person name="Loesser-Casey K.E."/>
            <person name="Mitchell K.J."/>
        </authorList>
    </citation>
    <scope>NUCLEOTIDE SEQUENCE [LARGE SCALE GENOMIC DNA]</scope>
</reference>
<evidence type="ECO:0000313" key="1">
    <source>
        <dbReference type="EMBL" id="AHZ10055.1"/>
    </source>
</evidence>
<dbReference type="Proteomes" id="UP000026900">
    <property type="component" value="Segment"/>
</dbReference>
<dbReference type="RefSeq" id="YP_009036486.1">
    <property type="nucleotide sequence ID" value="NC_024213.1"/>
</dbReference>